<organism evidence="4 5">
    <name type="scientific">Thiorhodovibrio winogradskyi</name>
    <dbReference type="NCBI Taxonomy" id="77007"/>
    <lineage>
        <taxon>Bacteria</taxon>
        <taxon>Pseudomonadati</taxon>
        <taxon>Pseudomonadota</taxon>
        <taxon>Gammaproteobacteria</taxon>
        <taxon>Chromatiales</taxon>
        <taxon>Chromatiaceae</taxon>
        <taxon>Thiorhodovibrio</taxon>
    </lineage>
</organism>
<dbReference type="EMBL" id="CP121472">
    <property type="protein sequence ID" value="WPL18099.1"/>
    <property type="molecule type" value="Genomic_DNA"/>
</dbReference>
<dbReference type="InterPro" id="IPR038527">
    <property type="entry name" value="HupH_C_sf"/>
</dbReference>
<evidence type="ECO:0000313" key="5">
    <source>
        <dbReference type="Proteomes" id="UP001432180"/>
    </source>
</evidence>
<keyword evidence="5" id="KW-1185">Reference proteome</keyword>
<evidence type="ECO:0000313" key="4">
    <source>
        <dbReference type="EMBL" id="WPL18099.1"/>
    </source>
</evidence>
<name>A0ABZ0SC34_9GAMM</name>
<dbReference type="Gene3D" id="3.30.1370.140">
    <property type="entry name" value="HupH hydrogenase expression protein, C-terminal domain"/>
    <property type="match status" value="1"/>
</dbReference>
<gene>
    <name evidence="4" type="ORF">Thiowin_03150</name>
</gene>
<sequence>MDDAHFSSSFATKSSPSQAPSPSCPPVSARFGSASAVLHEIRHALARLIETGEPSCIDLAALPFGPGDREQLLGALGEGEVRASIDALGATHIRETRYSGVWLIDYRDSEDERIGLQIEIAPVPRLLPAQAEALPAALDALTSALASNLFPNPSDSGSKPHA</sequence>
<feature type="region of interest" description="Disordered" evidence="2">
    <location>
        <begin position="1"/>
        <end position="27"/>
    </location>
</feature>
<dbReference type="Pfam" id="PF04809">
    <property type="entry name" value="HupH_C"/>
    <property type="match status" value="1"/>
</dbReference>
<comment type="similarity">
    <text evidence="1">Belongs to the HupH/HyaF family.</text>
</comment>
<feature type="compositionally biased region" description="Low complexity" evidence="2">
    <location>
        <begin position="7"/>
        <end position="21"/>
    </location>
</feature>
<accession>A0ABZ0SC34</accession>
<evidence type="ECO:0000259" key="3">
    <source>
        <dbReference type="Pfam" id="PF04809"/>
    </source>
</evidence>
<protein>
    <recommendedName>
        <fullName evidence="3">HupH hydrogenase expression protein C-terminal domain-containing protein</fullName>
    </recommendedName>
</protein>
<evidence type="ECO:0000256" key="2">
    <source>
        <dbReference type="SAM" id="MobiDB-lite"/>
    </source>
</evidence>
<proteinExistence type="inferred from homology"/>
<dbReference type="Proteomes" id="UP001432180">
    <property type="component" value="Chromosome"/>
</dbReference>
<evidence type="ECO:0000256" key="1">
    <source>
        <dbReference type="ARBA" id="ARBA00010832"/>
    </source>
</evidence>
<feature type="domain" description="HupH hydrogenase expression protein C-terminal" evidence="3">
    <location>
        <begin position="34"/>
        <end position="145"/>
    </location>
</feature>
<reference evidence="4 5" key="1">
    <citation type="journal article" date="2023" name="Microorganisms">
        <title>Thiorhodovibrio frisius and Trv. litoralis spp. nov., Two Novel Members from a Clade of Fastidious Purple Sulfur Bacteria That Exhibit Unique Red-Shifted Light-Harvesting Capabilities.</title>
        <authorList>
            <person name="Methner A."/>
            <person name="Kuzyk S.B."/>
            <person name="Petersen J."/>
            <person name="Bauer S."/>
            <person name="Brinkmann H."/>
            <person name="Sichau K."/>
            <person name="Wanner G."/>
            <person name="Wolf J."/>
            <person name="Neumann-Schaal M."/>
            <person name="Henke P."/>
            <person name="Tank M."/>
            <person name="Sproer C."/>
            <person name="Bunk B."/>
            <person name="Overmann J."/>
        </authorList>
    </citation>
    <scope>NUCLEOTIDE SEQUENCE [LARGE SCALE GENOMIC DNA]</scope>
    <source>
        <strain evidence="4 5">DSM 6702</strain>
    </source>
</reference>
<dbReference type="InterPro" id="IPR006894">
    <property type="entry name" value="HupH_Hydgase_express_prot_C"/>
</dbReference>